<feature type="transmembrane region" description="Helical" evidence="1">
    <location>
        <begin position="202"/>
        <end position="223"/>
    </location>
</feature>
<organism evidence="2 3">
    <name type="scientific">[Mycobacterium] nativiensis</name>
    <dbReference type="NCBI Taxonomy" id="2855503"/>
    <lineage>
        <taxon>Bacteria</taxon>
        <taxon>Bacillati</taxon>
        <taxon>Actinomycetota</taxon>
        <taxon>Actinomycetes</taxon>
        <taxon>Mycobacteriales</taxon>
        <taxon>Mycobacteriaceae</taxon>
        <taxon>Mycolicibacter</taxon>
    </lineage>
</organism>
<dbReference type="PANTHER" id="PTHR30188">
    <property type="entry name" value="ABC TRANSPORTER PERMEASE PROTEIN-RELATED"/>
    <property type="match status" value="1"/>
</dbReference>
<dbReference type="InterPro" id="IPR030802">
    <property type="entry name" value="Permease_MalE"/>
</dbReference>
<sequence>MSALYSMRRYAGPVIAVGDFFAMTLDVFVGLFTSRLSWQEYLTQTWFVARVSFLPAILMCIPYSVISNFCFNILLNEFGAADYSGAGAAFFTLTQIGPIVTVLVISGAAATATCADLGARTIREELDAQRVMGIDPIKALVIPRVLAMTTVSLALGAMVILSGMIATFFFSVFVMNVSPGAFVFGMTVLAGFGDFVVSEIKALLFGLVAGLIACYKGITVGGGPAGVGNAVNETVVFAFMALFATNIVVTAVGVHFTLK</sequence>
<comment type="caution">
    <text evidence="2">The sequence shown here is derived from an EMBL/GenBank/DDBJ whole genome shotgun (WGS) entry which is preliminary data.</text>
</comment>
<keyword evidence="1" id="KW-1133">Transmembrane helix</keyword>
<dbReference type="PANTHER" id="PTHR30188:SF4">
    <property type="entry name" value="PROTEIN TRIGALACTOSYLDIACYLGLYCEROL 1, CHLOROPLASTIC"/>
    <property type="match status" value="1"/>
</dbReference>
<gene>
    <name evidence="2" type="ORF">KV113_00680</name>
</gene>
<proteinExistence type="predicted"/>
<dbReference type="Proteomes" id="UP001298593">
    <property type="component" value="Unassembled WGS sequence"/>
</dbReference>
<evidence type="ECO:0000256" key="1">
    <source>
        <dbReference type="SAM" id="Phobius"/>
    </source>
</evidence>
<dbReference type="Pfam" id="PF02405">
    <property type="entry name" value="MlaE"/>
    <property type="match status" value="1"/>
</dbReference>
<feature type="transmembrane region" description="Helical" evidence="1">
    <location>
        <begin position="12"/>
        <end position="32"/>
    </location>
</feature>
<dbReference type="EMBL" id="JAYJJU010000001">
    <property type="protein sequence ID" value="MEB3030055.1"/>
    <property type="molecule type" value="Genomic_DNA"/>
</dbReference>
<name>A0ABU5XQ54_9MYCO</name>
<keyword evidence="1" id="KW-0472">Membrane</keyword>
<evidence type="ECO:0000313" key="3">
    <source>
        <dbReference type="Proteomes" id="UP001298593"/>
    </source>
</evidence>
<accession>A0ABU5XQ54</accession>
<keyword evidence="3" id="KW-1185">Reference proteome</keyword>
<feature type="transmembrane region" description="Helical" evidence="1">
    <location>
        <begin position="235"/>
        <end position="258"/>
    </location>
</feature>
<keyword evidence="1" id="KW-0812">Transmembrane</keyword>
<feature type="transmembrane region" description="Helical" evidence="1">
    <location>
        <begin position="53"/>
        <end position="75"/>
    </location>
</feature>
<feature type="transmembrane region" description="Helical" evidence="1">
    <location>
        <begin position="95"/>
        <end position="119"/>
    </location>
</feature>
<evidence type="ECO:0000313" key="2">
    <source>
        <dbReference type="EMBL" id="MEB3030055.1"/>
    </source>
</evidence>
<protein>
    <submittedName>
        <fullName evidence="2">ABC transporter permease</fullName>
    </submittedName>
</protein>
<dbReference type="RefSeq" id="WP_224977204.1">
    <property type="nucleotide sequence ID" value="NZ_JAYJJU010000001.1"/>
</dbReference>
<reference evidence="2 3" key="1">
    <citation type="submission" date="2023-12" db="EMBL/GenBank/DDBJ databases">
        <title>Description of new species of Mycobacterium terrae complex isolated from sewage at the Sao Paulo Zoological Park Foundation in Brazil.</title>
        <authorList>
            <person name="Romagnoli C.L."/>
            <person name="Conceicao E.C."/>
            <person name="Machado E."/>
            <person name="Barreto L.B.P.F."/>
            <person name="Sharma A."/>
            <person name="Silva N.M."/>
            <person name="Marques L.E."/>
            <person name="Juliana M.A."/>
            <person name="Lourenco M.C.S."/>
            <person name="Digiampietri L.A."/>
            <person name="Suffys P.N."/>
            <person name="Viana-Niero C."/>
        </authorList>
    </citation>
    <scope>NUCLEOTIDE SEQUENCE [LARGE SCALE GENOMIC DNA]</scope>
    <source>
        <strain evidence="2 3">MYC340</strain>
    </source>
</reference>